<comment type="caution">
    <text evidence="2">The sequence shown here is derived from an EMBL/GenBank/DDBJ whole genome shotgun (WGS) entry which is preliminary data.</text>
</comment>
<dbReference type="AlphaFoldDB" id="A0A3A4K0N8"/>
<keyword evidence="1" id="KW-0472">Membrane</keyword>
<keyword evidence="1" id="KW-0812">Transmembrane</keyword>
<protein>
    <submittedName>
        <fullName evidence="2">Uncharacterized protein</fullName>
    </submittedName>
</protein>
<keyword evidence="3" id="KW-1185">Reference proteome</keyword>
<evidence type="ECO:0000256" key="1">
    <source>
        <dbReference type="SAM" id="Phobius"/>
    </source>
</evidence>
<proteinExistence type="predicted"/>
<dbReference type="Proteomes" id="UP000266677">
    <property type="component" value="Unassembled WGS sequence"/>
</dbReference>
<feature type="transmembrane region" description="Helical" evidence="1">
    <location>
        <begin position="96"/>
        <end position="119"/>
    </location>
</feature>
<evidence type="ECO:0000313" key="3">
    <source>
        <dbReference type="Proteomes" id="UP000266677"/>
    </source>
</evidence>
<accession>A0A3A4K0N8</accession>
<reference evidence="2 3" key="1">
    <citation type="submission" date="2018-09" db="EMBL/GenBank/DDBJ databases">
        <title>YIM PH21274 draft genome.</title>
        <authorList>
            <person name="Miao C."/>
        </authorList>
    </citation>
    <scope>NUCLEOTIDE SEQUENCE [LARGE SCALE GENOMIC DNA]</scope>
    <source>
        <strain evidence="2 3">YIM PH 21724</strain>
    </source>
</reference>
<gene>
    <name evidence="2" type="ORF">D5S18_07750</name>
</gene>
<name>A0A3A4K0N8_9NOCA</name>
<sequence length="232" mass="26453">MALLAIPAFLVQVRTYGQDGWLEVRPGARKRQRRIKRLKEVVESLDTDDPPQQIEQELAAAKRDLESLFVVTTDANEQRVTDRSAVMFMSLMAMVYLVWLLPISIGVGIPFYVAALIWIGPYINARQRRQARCLLYVRLGARSDVPAIPELSCWPFVSRGISAFRMTRWLNMCLGNGEPCAPQDITAEEIAALRTKIEQWCANPWWRRAESHWESLSAALSRVAQRRPSTDP</sequence>
<keyword evidence="1" id="KW-1133">Transmembrane helix</keyword>
<evidence type="ECO:0000313" key="2">
    <source>
        <dbReference type="EMBL" id="RJO77623.1"/>
    </source>
</evidence>
<organism evidence="2 3">
    <name type="scientific">Nocardia panacis</name>
    <dbReference type="NCBI Taxonomy" id="2340916"/>
    <lineage>
        <taxon>Bacteria</taxon>
        <taxon>Bacillati</taxon>
        <taxon>Actinomycetota</taxon>
        <taxon>Actinomycetes</taxon>
        <taxon>Mycobacteriales</taxon>
        <taxon>Nocardiaceae</taxon>
        <taxon>Nocardia</taxon>
    </lineage>
</organism>
<dbReference type="EMBL" id="QZFU01000015">
    <property type="protein sequence ID" value="RJO77623.1"/>
    <property type="molecule type" value="Genomic_DNA"/>
</dbReference>